<accession>A0A6L2KX77</accession>
<proteinExistence type="predicted"/>
<dbReference type="EMBL" id="BKCJ010003126">
    <property type="protein sequence ID" value="GEU53137.1"/>
    <property type="molecule type" value="Genomic_DNA"/>
</dbReference>
<name>A0A6L2KX77_TANCI</name>
<sequence length="489" mass="56549">MNLVILNDSSKKEERNTNTKEVKDLMIDTNNIIRKLRHHKIFKREPRVKVTRTQLVRSHLKNSREAGMLKDILVLESLVLCQSSDIERQTDKGRKANFPEDKHPKCRVDACPNAKEMWEVIKRLIQGENINKEDVEINMFWPFVDACPNAKEMWEVIKRLTQEEESIDNAFARFNTIITSLKALDEGFPSKNYVRKFLRALHPKWCAKVTAIEESKDLTPPSLDVLIENKKVYEELAEYINTPGSNRPAFYNNGDDDDEDYEFINSSVEDLVPNPSEFEDECECDVPDCDDSQTTNFLTFSNPLFDDSTSSDDESSHEEFIHEMSFKTYSNPLFDIDEEIISSEFNSIHNKDLDSTLKNDRFDTESYLLESSLNHDALMASSLKINSLRAEFAGELIFLKSIPPGIDETDRDPEEYIRLIERLLYDNSSPHPPKEFVSKNFNADIESFSPSPIPIKDSDSFMEETDLTFTLNDPMIAFETPLRLYIKMQ</sequence>
<gene>
    <name evidence="1" type="ORF">Tci_025115</name>
</gene>
<protein>
    <submittedName>
        <fullName evidence="1">UBN2 domain-containing protein</fullName>
    </submittedName>
</protein>
<organism evidence="1">
    <name type="scientific">Tanacetum cinerariifolium</name>
    <name type="common">Dalmatian daisy</name>
    <name type="synonym">Chrysanthemum cinerariifolium</name>
    <dbReference type="NCBI Taxonomy" id="118510"/>
    <lineage>
        <taxon>Eukaryota</taxon>
        <taxon>Viridiplantae</taxon>
        <taxon>Streptophyta</taxon>
        <taxon>Embryophyta</taxon>
        <taxon>Tracheophyta</taxon>
        <taxon>Spermatophyta</taxon>
        <taxon>Magnoliopsida</taxon>
        <taxon>eudicotyledons</taxon>
        <taxon>Gunneridae</taxon>
        <taxon>Pentapetalae</taxon>
        <taxon>asterids</taxon>
        <taxon>campanulids</taxon>
        <taxon>Asterales</taxon>
        <taxon>Asteraceae</taxon>
        <taxon>Asteroideae</taxon>
        <taxon>Anthemideae</taxon>
        <taxon>Anthemidinae</taxon>
        <taxon>Tanacetum</taxon>
    </lineage>
</organism>
<evidence type="ECO:0000313" key="1">
    <source>
        <dbReference type="EMBL" id="GEU53137.1"/>
    </source>
</evidence>
<comment type="caution">
    <text evidence="1">The sequence shown here is derived from an EMBL/GenBank/DDBJ whole genome shotgun (WGS) entry which is preliminary data.</text>
</comment>
<dbReference type="AlphaFoldDB" id="A0A6L2KX77"/>
<reference evidence="1" key="1">
    <citation type="journal article" date="2019" name="Sci. Rep.">
        <title>Draft genome of Tanacetum cinerariifolium, the natural source of mosquito coil.</title>
        <authorList>
            <person name="Yamashiro T."/>
            <person name="Shiraishi A."/>
            <person name="Satake H."/>
            <person name="Nakayama K."/>
        </authorList>
    </citation>
    <scope>NUCLEOTIDE SEQUENCE</scope>
</reference>